<reference evidence="11" key="1">
    <citation type="submission" date="2020-11" db="EMBL/GenBank/DDBJ databases">
        <title>Halonatronomonas betainensis gen. nov., sp. nov. a novel haloalkaliphilic representative of the family Halanaerobiacae capable of betaine degradation.</title>
        <authorList>
            <person name="Boltyanskaya Y."/>
            <person name="Kevbrin V."/>
            <person name="Detkova E."/>
            <person name="Grouzdev D.S."/>
            <person name="Koziaeva V."/>
            <person name="Zhilina T."/>
        </authorList>
    </citation>
    <scope>NUCLEOTIDE SEQUENCE</scope>
    <source>
        <strain evidence="11">Z-7014</strain>
    </source>
</reference>
<dbReference type="Gene3D" id="3.40.50.720">
    <property type="entry name" value="NAD(P)-binding Rossmann-like Domain"/>
    <property type="match status" value="1"/>
</dbReference>
<keyword evidence="4" id="KW-0560">Oxidoreductase</keyword>
<dbReference type="Pfam" id="PF00390">
    <property type="entry name" value="malic"/>
    <property type="match status" value="2"/>
</dbReference>
<evidence type="ECO:0000259" key="10">
    <source>
        <dbReference type="SMART" id="SM01274"/>
    </source>
</evidence>
<dbReference type="Proteomes" id="UP000621436">
    <property type="component" value="Unassembled WGS sequence"/>
</dbReference>
<accession>A0A931F8R3</accession>
<evidence type="ECO:0000259" key="9">
    <source>
        <dbReference type="SMART" id="SM00919"/>
    </source>
</evidence>
<dbReference type="InterPro" id="IPR012302">
    <property type="entry name" value="Malic_NAD-bd"/>
</dbReference>
<comment type="similarity">
    <text evidence="2 8">Belongs to the malic enzymes family.</text>
</comment>
<feature type="binding site" evidence="7">
    <location>
        <position position="159"/>
    </location>
    <ligand>
        <name>a divalent metal cation</name>
        <dbReference type="ChEBI" id="CHEBI:60240"/>
    </ligand>
</feature>
<evidence type="ECO:0000256" key="5">
    <source>
        <dbReference type="PIRSR" id="PIRSR000106-1"/>
    </source>
</evidence>
<feature type="active site" description="Proton acceptor" evidence="5">
    <location>
        <position position="91"/>
    </location>
</feature>
<feature type="domain" description="Malic enzyme NAD-binding" evidence="9">
    <location>
        <begin position="160"/>
        <end position="383"/>
    </location>
</feature>
<comment type="cofactor">
    <cofactor evidence="7">
        <name>Mg(2+)</name>
        <dbReference type="ChEBI" id="CHEBI:18420"/>
    </cofactor>
    <cofactor evidence="7">
        <name>Mn(2+)</name>
        <dbReference type="ChEBI" id="CHEBI:29035"/>
    </cofactor>
    <text evidence="7">Divalent metal cations. Prefers magnesium or manganese.</text>
</comment>
<dbReference type="FunFam" id="3.40.50.10380:FF:000003">
    <property type="entry name" value="NADP-dependent malic enzyme"/>
    <property type="match status" value="1"/>
</dbReference>
<dbReference type="PIRSF" id="PIRSF000106">
    <property type="entry name" value="ME"/>
    <property type="match status" value="1"/>
</dbReference>
<feature type="domain" description="Malic enzyme N-terminal" evidence="10">
    <location>
        <begin position="15"/>
        <end position="148"/>
    </location>
</feature>
<dbReference type="InterPro" id="IPR037062">
    <property type="entry name" value="Malic_N_dom_sf"/>
</dbReference>
<name>A0A931F8R3_9FIRM</name>
<dbReference type="SMART" id="SM00919">
    <property type="entry name" value="Malic_M"/>
    <property type="match status" value="1"/>
</dbReference>
<dbReference type="GO" id="GO:0004470">
    <property type="term" value="F:malic enzyme activity"/>
    <property type="evidence" value="ECO:0007669"/>
    <property type="project" value="InterPro"/>
</dbReference>
<dbReference type="EMBL" id="JADPIE010000003">
    <property type="protein sequence ID" value="MBF8436798.1"/>
    <property type="molecule type" value="Genomic_DNA"/>
</dbReference>
<dbReference type="FunFam" id="3.40.50.720:FF:000095">
    <property type="entry name" value="NADP-dependent malic enzyme"/>
    <property type="match status" value="1"/>
</dbReference>
<feature type="binding site" evidence="6">
    <location>
        <position position="317"/>
    </location>
    <ligand>
        <name>(S)-malate</name>
        <dbReference type="ChEBI" id="CHEBI:15589"/>
    </ligand>
</feature>
<keyword evidence="3 7" id="KW-0479">Metal-binding</keyword>
<evidence type="ECO:0000256" key="7">
    <source>
        <dbReference type="PIRSR" id="PIRSR000106-3"/>
    </source>
</evidence>
<dbReference type="PROSITE" id="PS00331">
    <property type="entry name" value="MALIC_ENZYMES"/>
    <property type="match status" value="1"/>
</dbReference>
<dbReference type="InterPro" id="IPR036291">
    <property type="entry name" value="NAD(P)-bd_dom_sf"/>
</dbReference>
<dbReference type="InterPro" id="IPR001891">
    <property type="entry name" value="Malic_OxRdtase"/>
</dbReference>
<gene>
    <name evidence="11" type="ORF">I0Q91_06905</name>
</gene>
<dbReference type="InterPro" id="IPR012301">
    <property type="entry name" value="Malic_N_dom"/>
</dbReference>
<evidence type="ECO:0000256" key="1">
    <source>
        <dbReference type="ARBA" id="ARBA00001936"/>
    </source>
</evidence>
<keyword evidence="12" id="KW-1185">Reference proteome</keyword>
<dbReference type="GO" id="GO:0051287">
    <property type="term" value="F:NAD binding"/>
    <property type="evidence" value="ECO:0007669"/>
    <property type="project" value="InterPro"/>
</dbReference>
<dbReference type="Gene3D" id="3.40.50.10380">
    <property type="entry name" value="Malic enzyme, N-terminal domain"/>
    <property type="match status" value="1"/>
</dbReference>
<dbReference type="SUPFAM" id="SSF51735">
    <property type="entry name" value="NAD(P)-binding Rossmann-fold domains"/>
    <property type="match status" value="1"/>
</dbReference>
<protein>
    <submittedName>
        <fullName evidence="11">NAD-dependent malic enzyme</fullName>
    </submittedName>
</protein>
<dbReference type="RefSeq" id="WP_270453710.1">
    <property type="nucleotide sequence ID" value="NZ_JADPIE010000003.1"/>
</dbReference>
<dbReference type="CDD" id="cd05311">
    <property type="entry name" value="NAD_bind_2_malic_enz"/>
    <property type="match status" value="1"/>
</dbReference>
<proteinExistence type="inferred from homology"/>
<dbReference type="InterPro" id="IPR051674">
    <property type="entry name" value="Malate_Decarboxylase"/>
</dbReference>
<comment type="caution">
    <text evidence="11">The sequence shown here is derived from an EMBL/GenBank/DDBJ whole genome shotgun (WGS) entry which is preliminary data.</text>
</comment>
<dbReference type="PRINTS" id="PR00072">
    <property type="entry name" value="MALOXRDTASE"/>
</dbReference>
<dbReference type="InterPro" id="IPR045213">
    <property type="entry name" value="Malic_NAD-bd_bact_type"/>
</dbReference>
<dbReference type="Pfam" id="PF03949">
    <property type="entry name" value="Malic_M"/>
    <property type="match status" value="1"/>
</dbReference>
<sequence>MDIYQKSLKFHEDNKGKIEIKSKVEVNNADDLSLAYSPGVAEPCRAIAEDKDNAFRYTAKGNMIAVVSSGTAVLGLGNIGPDAAMPVMEGKAVLFKKFAGVDAVPLCLGTTDKEEIVNIVKNLEPSFAGINLEDIAAPDCFYIEEKLKEETEMAIFHDDQHGTAIVILAGLLNATKLFDKKLSNSKIVINGAGASATATVKLLLQAGVSEDNLVVCDSKGIINSDRGDLNPAKEELAKITNSANLDGGLAKAVNKADIFIGLSVGNVLSKDMVNIMNQDPIIFALANPDPEIAPELAKEAGVSIIATGRSDYPNQINNVLAFPGVMKGALIVRAKDINSEMKMAAARAIAGLIQEPDNERIVPGPFEKGVAKAVAISVAEAAMETGVARIKKSREELEKELAEVTY</sequence>
<evidence type="ECO:0000256" key="4">
    <source>
        <dbReference type="ARBA" id="ARBA00023002"/>
    </source>
</evidence>
<dbReference type="GO" id="GO:0016616">
    <property type="term" value="F:oxidoreductase activity, acting on the CH-OH group of donors, NAD or NADP as acceptor"/>
    <property type="evidence" value="ECO:0007669"/>
    <property type="project" value="InterPro"/>
</dbReference>
<feature type="binding site" evidence="6">
    <location>
        <position position="287"/>
    </location>
    <ligand>
        <name>(S)-malate</name>
        <dbReference type="ChEBI" id="CHEBI:15589"/>
    </ligand>
</feature>
<dbReference type="SMART" id="SM01274">
    <property type="entry name" value="malic"/>
    <property type="match status" value="1"/>
</dbReference>
<dbReference type="PANTHER" id="PTHR43237:SF4">
    <property type="entry name" value="NADP-DEPENDENT MALIC ENZYME"/>
    <property type="match status" value="1"/>
</dbReference>
<feature type="active site" description="Proton donor" evidence="5">
    <location>
        <position position="36"/>
    </location>
</feature>
<dbReference type="SUPFAM" id="SSF53223">
    <property type="entry name" value="Aminoacid dehydrogenase-like, N-terminal domain"/>
    <property type="match status" value="1"/>
</dbReference>
<feature type="binding site" evidence="7">
    <location>
        <position position="133"/>
    </location>
    <ligand>
        <name>a divalent metal cation</name>
        <dbReference type="ChEBI" id="CHEBI:60240"/>
    </ligand>
</feature>
<feature type="binding site" evidence="7">
    <location>
        <position position="134"/>
    </location>
    <ligand>
        <name>a divalent metal cation</name>
        <dbReference type="ChEBI" id="CHEBI:60240"/>
    </ligand>
</feature>
<evidence type="ECO:0000313" key="11">
    <source>
        <dbReference type="EMBL" id="MBF8436798.1"/>
    </source>
</evidence>
<evidence type="ECO:0000256" key="2">
    <source>
        <dbReference type="ARBA" id="ARBA00008785"/>
    </source>
</evidence>
<dbReference type="PANTHER" id="PTHR43237">
    <property type="entry name" value="NADP-DEPENDENT MALIC ENZYME"/>
    <property type="match status" value="1"/>
</dbReference>
<evidence type="ECO:0000256" key="3">
    <source>
        <dbReference type="ARBA" id="ARBA00022723"/>
    </source>
</evidence>
<evidence type="ECO:0000256" key="6">
    <source>
        <dbReference type="PIRSR" id="PIRSR000106-2"/>
    </source>
</evidence>
<comment type="cofactor">
    <cofactor evidence="1">
        <name>Mn(2+)</name>
        <dbReference type="ChEBI" id="CHEBI:29035"/>
    </cofactor>
</comment>
<dbReference type="InterPro" id="IPR015884">
    <property type="entry name" value="Malic_enzyme_CS"/>
</dbReference>
<evidence type="ECO:0000256" key="8">
    <source>
        <dbReference type="RuleBase" id="RU003427"/>
    </source>
</evidence>
<dbReference type="AlphaFoldDB" id="A0A931F8R3"/>
<dbReference type="InterPro" id="IPR046346">
    <property type="entry name" value="Aminoacid_DH-like_N_sf"/>
</dbReference>
<evidence type="ECO:0000313" key="12">
    <source>
        <dbReference type="Proteomes" id="UP000621436"/>
    </source>
</evidence>
<organism evidence="11 12">
    <name type="scientific">Halonatronomonas betaini</name>
    <dbReference type="NCBI Taxonomy" id="2778430"/>
    <lineage>
        <taxon>Bacteria</taxon>
        <taxon>Bacillati</taxon>
        <taxon>Bacillota</taxon>
        <taxon>Clostridia</taxon>
        <taxon>Halanaerobiales</taxon>
        <taxon>Halarsenatibacteraceae</taxon>
        <taxon>Halonatronomonas</taxon>
    </lineage>
</organism>
<dbReference type="GO" id="GO:0046872">
    <property type="term" value="F:metal ion binding"/>
    <property type="evidence" value="ECO:0007669"/>
    <property type="project" value="UniProtKB-KW"/>
</dbReference>